<dbReference type="Pfam" id="PF02527">
    <property type="entry name" value="GidB"/>
    <property type="match status" value="1"/>
</dbReference>
<evidence type="ECO:0000313" key="7">
    <source>
        <dbReference type="EMBL" id="USF87657.1"/>
    </source>
</evidence>
<feature type="binding site" evidence="6">
    <location>
        <position position="82"/>
    </location>
    <ligand>
        <name>S-adenosyl-L-methionine</name>
        <dbReference type="ChEBI" id="CHEBI:59789"/>
    </ligand>
</feature>
<dbReference type="EMBL" id="CP090569">
    <property type="protein sequence ID" value="USF87657.1"/>
    <property type="molecule type" value="Genomic_DNA"/>
</dbReference>
<dbReference type="PANTHER" id="PTHR31760:SF0">
    <property type="entry name" value="S-ADENOSYL-L-METHIONINE-DEPENDENT METHYLTRANSFERASES SUPERFAMILY PROTEIN"/>
    <property type="match status" value="1"/>
</dbReference>
<dbReference type="InterPro" id="IPR029063">
    <property type="entry name" value="SAM-dependent_MTases_sf"/>
</dbReference>
<comment type="caution">
    <text evidence="6">Lacks conserved residue(s) required for the propagation of feature annotation.</text>
</comment>
<dbReference type="EC" id="2.1.1.170" evidence="6"/>
<dbReference type="RefSeq" id="WP_005958829.1">
    <property type="nucleotide sequence ID" value="NZ_CP090569.1"/>
</dbReference>
<dbReference type="HAMAP" id="MF_00074">
    <property type="entry name" value="16SrRNA_methyltr_G"/>
    <property type="match status" value="1"/>
</dbReference>
<evidence type="ECO:0000256" key="5">
    <source>
        <dbReference type="ARBA" id="ARBA00022691"/>
    </source>
</evidence>
<feature type="binding site" evidence="6">
    <location>
        <position position="87"/>
    </location>
    <ligand>
        <name>S-adenosyl-L-methionine</name>
        <dbReference type="ChEBI" id="CHEBI:59789"/>
    </ligand>
</feature>
<comment type="function">
    <text evidence="6">Specifically methylates the N7 position of guanine in position 527 of 16S rRNA.</text>
</comment>
<dbReference type="GO" id="GO:0005829">
    <property type="term" value="C:cytosol"/>
    <property type="evidence" value="ECO:0007669"/>
    <property type="project" value="TreeGrafter"/>
</dbReference>
<dbReference type="Proteomes" id="UP001056649">
    <property type="component" value="Chromosome"/>
</dbReference>
<proteinExistence type="inferred from homology"/>
<evidence type="ECO:0000256" key="6">
    <source>
        <dbReference type="HAMAP-Rule" id="MF_00074"/>
    </source>
</evidence>
<feature type="binding site" evidence="6">
    <location>
        <position position="148"/>
    </location>
    <ligand>
        <name>S-adenosyl-L-methionine</name>
        <dbReference type="ChEBI" id="CHEBI:59789"/>
    </ligand>
</feature>
<dbReference type="InterPro" id="IPR003682">
    <property type="entry name" value="rRNA_ssu_MeTfrase_G"/>
</dbReference>
<accession>A0A9J6ZY78</accession>
<evidence type="ECO:0000256" key="1">
    <source>
        <dbReference type="ARBA" id="ARBA00022490"/>
    </source>
</evidence>
<comment type="catalytic activity">
    <reaction evidence="6">
        <text>guanosine(527) in 16S rRNA + S-adenosyl-L-methionine = N(7)-methylguanosine(527) in 16S rRNA + S-adenosyl-L-homocysteine</text>
        <dbReference type="Rhea" id="RHEA:42732"/>
        <dbReference type="Rhea" id="RHEA-COMP:10209"/>
        <dbReference type="Rhea" id="RHEA-COMP:10210"/>
        <dbReference type="ChEBI" id="CHEBI:57856"/>
        <dbReference type="ChEBI" id="CHEBI:59789"/>
        <dbReference type="ChEBI" id="CHEBI:74269"/>
        <dbReference type="ChEBI" id="CHEBI:74480"/>
        <dbReference type="EC" id="2.1.1.170"/>
    </reaction>
</comment>
<dbReference type="PANTHER" id="PTHR31760">
    <property type="entry name" value="S-ADENOSYL-L-METHIONINE-DEPENDENT METHYLTRANSFERASES SUPERFAMILY PROTEIN"/>
    <property type="match status" value="1"/>
</dbReference>
<reference evidence="7" key="1">
    <citation type="journal article" date="2022" name="Mol. Ecol. Resour.">
        <title>The complete and closed genome of the facultative generalist Candidatus Endoriftia persephone from deep-sea hydrothermal vents.</title>
        <authorList>
            <person name="de Oliveira A.L."/>
            <person name="Srivastava A."/>
            <person name="Espada-Hinojosa S."/>
            <person name="Bright M."/>
        </authorList>
    </citation>
    <scope>NUCLEOTIDE SEQUENCE</scope>
    <source>
        <strain evidence="7">Tica-EPR-9o50.N</strain>
    </source>
</reference>
<dbReference type="AlphaFoldDB" id="A0A9J6ZY78"/>
<evidence type="ECO:0000313" key="8">
    <source>
        <dbReference type="Proteomes" id="UP001056649"/>
    </source>
</evidence>
<sequence>MPWKKREQRYAQQLAQGIAALGMQQDQHVSDQLLHYHALLHKWNQAFNLTAVRDPLEMIDRHLLDSLSLLPYVEGKRVLDMGTGAGLPGIPLAICLPQTQFVLLDSNGKKIRFVRQAMMELGLQNVEPVQARLEAYQPVEPFDLLISRAFTGLANMLKLIEHLVQPGSSLLAMKGKNLQQELATLPAGIEPELIRLPQTISTEAGSIVRIRFE</sequence>
<dbReference type="PIRSF" id="PIRSF003078">
    <property type="entry name" value="GidB"/>
    <property type="match status" value="1"/>
</dbReference>
<comment type="similarity">
    <text evidence="6">Belongs to the methyltransferase superfamily. RNA methyltransferase RsmG family.</text>
</comment>
<gene>
    <name evidence="6 7" type="primary">rsmG</name>
    <name evidence="7" type="ORF">L0Y14_16295</name>
</gene>
<name>A0A9J6ZY78_9GAMM</name>
<dbReference type="CDD" id="cd02440">
    <property type="entry name" value="AdoMet_MTases"/>
    <property type="match status" value="1"/>
</dbReference>
<keyword evidence="2 6" id="KW-0698">rRNA processing</keyword>
<dbReference type="Gene3D" id="3.40.50.150">
    <property type="entry name" value="Vaccinia Virus protein VP39"/>
    <property type="match status" value="1"/>
</dbReference>
<keyword evidence="1 6" id="KW-0963">Cytoplasm</keyword>
<keyword evidence="8" id="KW-1185">Reference proteome</keyword>
<evidence type="ECO:0000256" key="3">
    <source>
        <dbReference type="ARBA" id="ARBA00022603"/>
    </source>
</evidence>
<dbReference type="KEGG" id="eps:L0Y14_16295"/>
<dbReference type="GO" id="GO:0070043">
    <property type="term" value="F:rRNA (guanine-N7-)-methyltransferase activity"/>
    <property type="evidence" value="ECO:0007669"/>
    <property type="project" value="UniProtKB-UniRule"/>
</dbReference>
<feature type="binding site" evidence="6">
    <location>
        <begin position="133"/>
        <end position="134"/>
    </location>
    <ligand>
        <name>S-adenosyl-L-methionine</name>
        <dbReference type="ChEBI" id="CHEBI:59789"/>
    </ligand>
</feature>
<evidence type="ECO:0000256" key="4">
    <source>
        <dbReference type="ARBA" id="ARBA00022679"/>
    </source>
</evidence>
<keyword evidence="3 6" id="KW-0489">Methyltransferase</keyword>
<dbReference type="SUPFAM" id="SSF53335">
    <property type="entry name" value="S-adenosyl-L-methionine-dependent methyltransferases"/>
    <property type="match status" value="1"/>
</dbReference>
<evidence type="ECO:0000256" key="2">
    <source>
        <dbReference type="ARBA" id="ARBA00022552"/>
    </source>
</evidence>
<comment type="subcellular location">
    <subcellularLocation>
        <location evidence="6">Cytoplasm</location>
    </subcellularLocation>
</comment>
<dbReference type="NCBIfam" id="TIGR00138">
    <property type="entry name" value="rsmG_gidB"/>
    <property type="match status" value="1"/>
</dbReference>
<organism evidence="7 8">
    <name type="scientific">Candidatus Endoriftia persephonae</name>
    <dbReference type="NCBI Taxonomy" id="393765"/>
    <lineage>
        <taxon>Bacteria</taxon>
        <taxon>Pseudomonadati</taxon>
        <taxon>Pseudomonadota</taxon>
        <taxon>Gammaproteobacteria</taxon>
        <taxon>Chromatiales</taxon>
        <taxon>Sedimenticolaceae</taxon>
        <taxon>Candidatus Endoriftia</taxon>
    </lineage>
</organism>
<keyword evidence="5 6" id="KW-0949">S-adenosyl-L-methionine</keyword>
<keyword evidence="4 6" id="KW-0808">Transferase</keyword>
<protein>
    <recommendedName>
        <fullName evidence="6">Ribosomal RNA small subunit methyltransferase G</fullName>
        <ecNumber evidence="6">2.1.1.170</ecNumber>
    </recommendedName>
    <alternativeName>
        <fullName evidence="6">16S rRNA 7-methylguanosine methyltransferase</fullName>
        <shortName evidence="6">16S rRNA m7G methyltransferase</shortName>
    </alternativeName>
</protein>